<dbReference type="HOGENOM" id="CLU_841925_0_0_1"/>
<gene>
    <name evidence="2" type="ORF">M437DRAFT_63238</name>
</gene>
<dbReference type="GeneID" id="63917590"/>
<dbReference type="RefSeq" id="XP_040882709.1">
    <property type="nucleotide sequence ID" value="XM_041024217.1"/>
</dbReference>
<evidence type="ECO:0000313" key="3">
    <source>
        <dbReference type="Proteomes" id="UP000030672"/>
    </source>
</evidence>
<reference evidence="2 3" key="1">
    <citation type="journal article" date="2014" name="BMC Genomics">
        <title>Genome sequencing of four Aureobasidium pullulans varieties: biotechnological potential, stress tolerance, and description of new species.</title>
        <authorList>
            <person name="Gostin Ar C."/>
            <person name="Ohm R.A."/>
            <person name="Kogej T."/>
            <person name="Sonjak S."/>
            <person name="Turk M."/>
            <person name="Zajc J."/>
            <person name="Zalar P."/>
            <person name="Grube M."/>
            <person name="Sun H."/>
            <person name="Han J."/>
            <person name="Sharma A."/>
            <person name="Chiniquy J."/>
            <person name="Ngan C.Y."/>
            <person name="Lipzen A."/>
            <person name="Barry K."/>
            <person name="Grigoriev I.V."/>
            <person name="Gunde-Cimerman N."/>
        </authorList>
    </citation>
    <scope>NUCLEOTIDE SEQUENCE [LARGE SCALE GENOMIC DNA]</scope>
    <source>
        <strain evidence="2 3">CBS 110374</strain>
    </source>
</reference>
<keyword evidence="1" id="KW-0732">Signal</keyword>
<organism evidence="2 3">
    <name type="scientific">Aureobasidium melanogenum (strain CBS 110374)</name>
    <name type="common">Aureobasidium pullulans var. melanogenum</name>
    <dbReference type="NCBI Taxonomy" id="1043003"/>
    <lineage>
        <taxon>Eukaryota</taxon>
        <taxon>Fungi</taxon>
        <taxon>Dikarya</taxon>
        <taxon>Ascomycota</taxon>
        <taxon>Pezizomycotina</taxon>
        <taxon>Dothideomycetes</taxon>
        <taxon>Dothideomycetidae</taxon>
        <taxon>Dothideales</taxon>
        <taxon>Saccotheciaceae</taxon>
        <taxon>Aureobasidium</taxon>
    </lineage>
</organism>
<dbReference type="AlphaFoldDB" id="A0A074WTJ4"/>
<dbReference type="EMBL" id="KL584826">
    <property type="protein sequence ID" value="KEQ65686.1"/>
    <property type="molecule type" value="Genomic_DNA"/>
</dbReference>
<proteinExistence type="predicted"/>
<feature type="signal peptide" evidence="1">
    <location>
        <begin position="1"/>
        <end position="16"/>
    </location>
</feature>
<evidence type="ECO:0000256" key="1">
    <source>
        <dbReference type="SAM" id="SignalP"/>
    </source>
</evidence>
<protein>
    <submittedName>
        <fullName evidence="2">Uncharacterized protein</fullName>
    </submittedName>
</protein>
<name>A0A074WTJ4_AURM1</name>
<dbReference type="Proteomes" id="UP000030672">
    <property type="component" value="Unassembled WGS sequence"/>
</dbReference>
<feature type="chain" id="PRO_5001701786" evidence="1">
    <location>
        <begin position="17"/>
        <end position="330"/>
    </location>
</feature>
<evidence type="ECO:0000313" key="2">
    <source>
        <dbReference type="EMBL" id="KEQ65686.1"/>
    </source>
</evidence>
<sequence>MLLSTLVLAFAVFAFASYDQPILGISLAKRDLIVVQSLANGSTSLIARVSADAPYTDWFEQVVKLLEENRFALFPRHIVDSTALHEALLAAQYAVTQVLRQEAQFSVAALPQELEDLVTEALSTLNLLAPLETYASYTIRPERAIVYAYKLGTCEAVNLSKECDPDDINGEALWLNFDAGLLNLSLLSFEESGGDIFAESMFPDLEKVDHFEATDERLVNALRKHVSDFLDQNNVLKDFSDRHGPKFKPLRSDIKAIVTSGDPPPGSTEAVRLAFRRISPDLVNLIRNSVDPSLAMAVGAARRAREMWDHPERYDPVCQYFIEEPLHDEL</sequence>
<keyword evidence="3" id="KW-1185">Reference proteome</keyword>
<accession>A0A074WTJ4</accession>